<dbReference type="GO" id="GO:0016020">
    <property type="term" value="C:membrane"/>
    <property type="evidence" value="ECO:0007669"/>
    <property type="project" value="UniProtKB-SubCell"/>
</dbReference>
<reference evidence="14" key="1">
    <citation type="submission" date="2020-12" db="EMBL/GenBank/DDBJ databases">
        <title>Prauserella sp. ASG 168, a novel actinomycete isolated from cave rock.</title>
        <authorList>
            <person name="Suriyachadkun C."/>
        </authorList>
    </citation>
    <scope>NUCLEOTIDE SEQUENCE</scope>
    <source>
        <strain evidence="14">ASG 168</strain>
    </source>
</reference>
<keyword evidence="7" id="KW-0630">Potassium</keyword>
<keyword evidence="6" id="KW-0631">Potassium channel</keyword>
<gene>
    <name evidence="14" type="ORF">JHE00_25835</name>
</gene>
<feature type="transmembrane region" description="Helical" evidence="13">
    <location>
        <begin position="119"/>
        <end position="139"/>
    </location>
</feature>
<comment type="similarity">
    <text evidence="2">Belongs to the TMEM175 family.</text>
</comment>
<keyword evidence="10 13" id="KW-0472">Membrane</keyword>
<feature type="transmembrane region" description="Helical" evidence="13">
    <location>
        <begin position="78"/>
        <end position="99"/>
    </location>
</feature>
<dbReference type="GO" id="GO:0015252">
    <property type="term" value="F:proton channel activity"/>
    <property type="evidence" value="ECO:0007669"/>
    <property type="project" value="InterPro"/>
</dbReference>
<evidence type="ECO:0000256" key="12">
    <source>
        <dbReference type="ARBA" id="ARBA00034430"/>
    </source>
</evidence>
<evidence type="ECO:0000256" key="10">
    <source>
        <dbReference type="ARBA" id="ARBA00023136"/>
    </source>
</evidence>
<dbReference type="GO" id="GO:0005267">
    <property type="term" value="F:potassium channel activity"/>
    <property type="evidence" value="ECO:0007669"/>
    <property type="project" value="UniProtKB-KW"/>
</dbReference>
<keyword evidence="8 13" id="KW-1133">Transmembrane helix</keyword>
<comment type="caution">
    <text evidence="14">The sequence shown here is derived from an EMBL/GenBank/DDBJ whole genome shotgun (WGS) entry which is preliminary data.</text>
</comment>
<feature type="transmembrane region" description="Helical" evidence="13">
    <location>
        <begin position="179"/>
        <end position="197"/>
    </location>
</feature>
<comment type="catalytic activity">
    <reaction evidence="12">
        <text>K(+)(in) = K(+)(out)</text>
        <dbReference type="Rhea" id="RHEA:29463"/>
        <dbReference type="ChEBI" id="CHEBI:29103"/>
    </reaction>
</comment>
<name>A0A934V7J4_9PSEU</name>
<sequence>MRVDEALAAAAQRQQVFADAVIAIAVTLLALGLPVPRGDTNAELLASAGEHLDDYSMFCISFVVIFLRWSSHHRVFRYVVGTDRTVGLLSGVWLFLLVLTPFTTEVLSGDGAFQVRFGLYATVQGLVSVTFLFMTRHVVRTGLARDVAPSAVFSHAIGGSATSAAGFFVSIPVSFVTPWAYALWAAVPVLAGVLARARRRAAGLA</sequence>
<dbReference type="RefSeq" id="WP_200322732.1">
    <property type="nucleotide sequence ID" value="NZ_JAENJH010000007.1"/>
</dbReference>
<protein>
    <submittedName>
        <fullName evidence="14">DUF1211 domain-containing protein</fullName>
    </submittedName>
</protein>
<keyword evidence="11" id="KW-0407">Ion channel</keyword>
<evidence type="ECO:0000256" key="13">
    <source>
        <dbReference type="SAM" id="Phobius"/>
    </source>
</evidence>
<keyword evidence="3" id="KW-0813">Transport</keyword>
<accession>A0A934V7J4</accession>
<keyword evidence="5 13" id="KW-0812">Transmembrane</keyword>
<dbReference type="EMBL" id="JAENJH010000007">
    <property type="protein sequence ID" value="MBK1787764.1"/>
    <property type="molecule type" value="Genomic_DNA"/>
</dbReference>
<evidence type="ECO:0000256" key="2">
    <source>
        <dbReference type="ARBA" id="ARBA00006920"/>
    </source>
</evidence>
<evidence type="ECO:0000313" key="15">
    <source>
        <dbReference type="Proteomes" id="UP000635245"/>
    </source>
</evidence>
<evidence type="ECO:0000256" key="8">
    <source>
        <dbReference type="ARBA" id="ARBA00022989"/>
    </source>
</evidence>
<evidence type="ECO:0000256" key="1">
    <source>
        <dbReference type="ARBA" id="ARBA00004141"/>
    </source>
</evidence>
<keyword evidence="15" id="KW-1185">Reference proteome</keyword>
<evidence type="ECO:0000313" key="14">
    <source>
        <dbReference type="EMBL" id="MBK1787764.1"/>
    </source>
</evidence>
<evidence type="ECO:0000256" key="7">
    <source>
        <dbReference type="ARBA" id="ARBA00022958"/>
    </source>
</evidence>
<dbReference type="InterPro" id="IPR010617">
    <property type="entry name" value="TMEM175-like"/>
</dbReference>
<dbReference type="Pfam" id="PF06736">
    <property type="entry name" value="TMEM175"/>
    <property type="match status" value="1"/>
</dbReference>
<evidence type="ECO:0000256" key="11">
    <source>
        <dbReference type="ARBA" id="ARBA00023303"/>
    </source>
</evidence>
<comment type="subcellular location">
    <subcellularLocation>
        <location evidence="1">Membrane</location>
        <topology evidence="1">Multi-pass membrane protein</topology>
    </subcellularLocation>
</comment>
<proteinExistence type="inferred from homology"/>
<feature type="transmembrane region" description="Helical" evidence="13">
    <location>
        <begin position="16"/>
        <end position="35"/>
    </location>
</feature>
<keyword evidence="4" id="KW-0633">Potassium transport</keyword>
<feature type="transmembrane region" description="Helical" evidence="13">
    <location>
        <begin position="151"/>
        <end position="173"/>
    </location>
</feature>
<keyword evidence="9" id="KW-0406">Ion transport</keyword>
<dbReference type="AlphaFoldDB" id="A0A934V7J4"/>
<evidence type="ECO:0000256" key="4">
    <source>
        <dbReference type="ARBA" id="ARBA00022538"/>
    </source>
</evidence>
<feature type="transmembrane region" description="Helical" evidence="13">
    <location>
        <begin position="55"/>
        <end position="71"/>
    </location>
</feature>
<organism evidence="14 15">
    <name type="scientific">Prauserella cavernicola</name>
    <dbReference type="NCBI Taxonomy" id="2800127"/>
    <lineage>
        <taxon>Bacteria</taxon>
        <taxon>Bacillati</taxon>
        <taxon>Actinomycetota</taxon>
        <taxon>Actinomycetes</taxon>
        <taxon>Pseudonocardiales</taxon>
        <taxon>Pseudonocardiaceae</taxon>
        <taxon>Prauserella</taxon>
    </lineage>
</organism>
<evidence type="ECO:0000256" key="3">
    <source>
        <dbReference type="ARBA" id="ARBA00022448"/>
    </source>
</evidence>
<evidence type="ECO:0000256" key="5">
    <source>
        <dbReference type="ARBA" id="ARBA00022692"/>
    </source>
</evidence>
<evidence type="ECO:0000256" key="6">
    <source>
        <dbReference type="ARBA" id="ARBA00022826"/>
    </source>
</evidence>
<evidence type="ECO:0000256" key="9">
    <source>
        <dbReference type="ARBA" id="ARBA00023065"/>
    </source>
</evidence>
<dbReference type="Proteomes" id="UP000635245">
    <property type="component" value="Unassembled WGS sequence"/>
</dbReference>